<organism evidence="1 2">
    <name type="scientific">Nitratidesulfovibrio vulgaris (strain ATCC 29579 / DSM 644 / CCUG 34227 / NCIMB 8303 / VKM B-1760 / Hildenborough)</name>
    <name type="common">Desulfovibrio vulgaris</name>
    <dbReference type="NCBI Taxonomy" id="882"/>
    <lineage>
        <taxon>Bacteria</taxon>
        <taxon>Pseudomonadati</taxon>
        <taxon>Thermodesulfobacteriota</taxon>
        <taxon>Desulfovibrionia</taxon>
        <taxon>Desulfovibrionales</taxon>
        <taxon>Desulfovibrionaceae</taxon>
        <taxon>Nitratidesulfovibrio</taxon>
    </lineage>
</organism>
<dbReference type="PaxDb" id="882-DVU_0233"/>
<evidence type="ECO:0000313" key="1">
    <source>
        <dbReference type="EMBL" id="AAS94717.1"/>
    </source>
</evidence>
<keyword evidence="2" id="KW-1185">Reference proteome</keyword>
<name>Q72FI0_NITV2</name>
<accession>Q72FI0</accession>
<dbReference type="AlphaFoldDB" id="Q72FI0"/>
<sequence length="100" mass="11393">MPGGLVESSGRPWGLLDIDFVTKAPFFIGVESITGLERKKLLPCRLLLAEELANIRSTHRHAVPQELSRELFIGEQVFIQEIVNRHRQMEFLTFHCSSFG</sequence>
<gene>
    <name evidence="1" type="ordered locus">DVU_0233</name>
</gene>
<reference evidence="1 2" key="1">
    <citation type="journal article" date="2004" name="Nat. Biotechnol.">
        <title>The genome sequence of the anaerobic, sulfate-reducing bacterium Desulfovibrio vulgaris Hildenborough.</title>
        <authorList>
            <person name="Heidelberg J.F."/>
            <person name="Seshadri R."/>
            <person name="Haveman S.A."/>
            <person name="Hemme C.L."/>
            <person name="Paulsen I.T."/>
            <person name="Kolonay J.F."/>
            <person name="Eisen J.A."/>
            <person name="Ward N."/>
            <person name="Methe B."/>
            <person name="Brinkac L.M."/>
            <person name="Daugherty S.C."/>
            <person name="Deboy R.T."/>
            <person name="Dodson R.J."/>
            <person name="Durkin A.S."/>
            <person name="Madupu R."/>
            <person name="Nelson W.C."/>
            <person name="Sullivan S.A."/>
            <person name="Fouts D."/>
            <person name="Haft D.H."/>
            <person name="Selengut J."/>
            <person name="Peterson J.D."/>
            <person name="Davidsen T.M."/>
            <person name="Zafar N."/>
            <person name="Zhou L."/>
            <person name="Radune D."/>
            <person name="Dimitrov G."/>
            <person name="Hance M."/>
            <person name="Tran K."/>
            <person name="Khouri H."/>
            <person name="Gill J."/>
            <person name="Utterback T.R."/>
            <person name="Feldblyum T.V."/>
            <person name="Wall J.D."/>
            <person name="Voordouw G."/>
            <person name="Fraser C.M."/>
        </authorList>
    </citation>
    <scope>NUCLEOTIDE SEQUENCE [LARGE SCALE GENOMIC DNA]</scope>
    <source>
        <strain evidence="2">ATCC 29579 / DSM 644 / NCIMB 8303 / VKM B-1760 / Hildenborough</strain>
    </source>
</reference>
<dbReference type="Proteomes" id="UP000002194">
    <property type="component" value="Chromosome"/>
</dbReference>
<dbReference type="KEGG" id="dvu:DVU_0233"/>
<proteinExistence type="predicted"/>
<dbReference type="EMBL" id="AE017285">
    <property type="protein sequence ID" value="AAS94717.1"/>
    <property type="molecule type" value="Genomic_DNA"/>
</dbReference>
<protein>
    <submittedName>
        <fullName evidence="1">Uncharacterized protein</fullName>
    </submittedName>
</protein>
<evidence type="ECO:0000313" key="2">
    <source>
        <dbReference type="Proteomes" id="UP000002194"/>
    </source>
</evidence>
<dbReference type="EnsemblBacteria" id="AAS94717">
    <property type="protein sequence ID" value="AAS94717"/>
    <property type="gene ID" value="DVU_0233"/>
</dbReference>
<dbReference type="SMR" id="Q72FI0"/>
<dbReference type="HOGENOM" id="CLU_2301319_0_0_7"/>